<evidence type="ECO:0000256" key="3">
    <source>
        <dbReference type="ARBA" id="ARBA00022692"/>
    </source>
</evidence>
<evidence type="ECO:0000256" key="5">
    <source>
        <dbReference type="ARBA" id="ARBA00023136"/>
    </source>
</evidence>
<dbReference type="Pfam" id="PF03649">
    <property type="entry name" value="UPF0014"/>
    <property type="match status" value="1"/>
</dbReference>
<reference evidence="8 9" key="1">
    <citation type="journal article" date="2024" name="Nat. Commun.">
        <title>Phylogenomics reveals the evolutionary origins of lichenization in chlorophyte algae.</title>
        <authorList>
            <person name="Puginier C."/>
            <person name="Libourel C."/>
            <person name="Otte J."/>
            <person name="Skaloud P."/>
            <person name="Haon M."/>
            <person name="Grisel S."/>
            <person name="Petersen M."/>
            <person name="Berrin J.G."/>
            <person name="Delaux P.M."/>
            <person name="Dal Grande F."/>
            <person name="Keller J."/>
        </authorList>
    </citation>
    <scope>NUCLEOTIDE SEQUENCE [LARGE SCALE GENOMIC DNA]</scope>
    <source>
        <strain evidence="8 9">SAG 2036</strain>
    </source>
</reference>
<evidence type="ECO:0000256" key="6">
    <source>
        <dbReference type="SAM" id="MobiDB-lite"/>
    </source>
</evidence>
<feature type="transmembrane region" description="Helical" evidence="7">
    <location>
        <begin position="89"/>
        <end position="109"/>
    </location>
</feature>
<comment type="caution">
    <text evidence="8">The sequence shown here is derived from an EMBL/GenBank/DDBJ whole genome shotgun (WGS) entry which is preliminary data.</text>
</comment>
<comment type="similarity">
    <text evidence="2">Belongs to the UPF0014 family.</text>
</comment>
<gene>
    <name evidence="8" type="ORF">WJX73_000242</name>
</gene>
<comment type="subcellular location">
    <subcellularLocation>
        <location evidence="1">Membrane</location>
        <topology evidence="1">Multi-pass membrane protein</topology>
    </subcellularLocation>
</comment>
<evidence type="ECO:0000256" key="1">
    <source>
        <dbReference type="ARBA" id="ARBA00004141"/>
    </source>
</evidence>
<evidence type="ECO:0000313" key="8">
    <source>
        <dbReference type="EMBL" id="KAK9814854.1"/>
    </source>
</evidence>
<dbReference type="AlphaFoldDB" id="A0AAW1PZ31"/>
<evidence type="ECO:0000256" key="7">
    <source>
        <dbReference type="SAM" id="Phobius"/>
    </source>
</evidence>
<evidence type="ECO:0000256" key="2">
    <source>
        <dbReference type="ARBA" id="ARBA00005268"/>
    </source>
</evidence>
<dbReference type="EMBL" id="JALJOQ010000001">
    <property type="protein sequence ID" value="KAK9814854.1"/>
    <property type="molecule type" value="Genomic_DNA"/>
</dbReference>
<keyword evidence="3 7" id="KW-0812">Transmembrane</keyword>
<name>A0AAW1PZ31_9CHLO</name>
<keyword evidence="9" id="KW-1185">Reference proteome</keyword>
<organism evidence="8 9">
    <name type="scientific">Symbiochloris irregularis</name>
    <dbReference type="NCBI Taxonomy" id="706552"/>
    <lineage>
        <taxon>Eukaryota</taxon>
        <taxon>Viridiplantae</taxon>
        <taxon>Chlorophyta</taxon>
        <taxon>core chlorophytes</taxon>
        <taxon>Trebouxiophyceae</taxon>
        <taxon>Trebouxiales</taxon>
        <taxon>Trebouxiaceae</taxon>
        <taxon>Symbiochloris</taxon>
    </lineage>
</organism>
<dbReference type="GO" id="GO:0005886">
    <property type="term" value="C:plasma membrane"/>
    <property type="evidence" value="ECO:0007669"/>
    <property type="project" value="TreeGrafter"/>
</dbReference>
<keyword evidence="5 7" id="KW-0472">Membrane</keyword>
<evidence type="ECO:0000313" key="9">
    <source>
        <dbReference type="Proteomes" id="UP001465755"/>
    </source>
</evidence>
<keyword evidence="4 7" id="KW-1133">Transmembrane helix</keyword>
<dbReference type="PANTHER" id="PTHR30028">
    <property type="entry name" value="UPF0014 INNER MEMBRANE PROTEIN YBBM-RELATED"/>
    <property type="match status" value="1"/>
</dbReference>
<sequence length="267" mass="28598">MAIAAARCMIQLSILGYVLVPIMAHWWSCLLYAAFMIAVAGAETISRPPYAFNGMLVQTLIALGSSGSLVMVYSMLIIIQPSPLWNGQYLIPTFGMLLGNAISCMSIGLSTTLEELTTGKDRVELLLSLGATRLEATRSLVQHSMTTALTPVLNQMSVIGLVSIPGMMTGQILGGSPPDVAARYQMVLKGVTRTAAAARRLVVRLRLAKESHSSFGEDLEIDHLRDLMVASDDDRESVLSGGYLEAGDGARDGPHLAHDSRRSSVGH</sequence>
<protein>
    <submittedName>
        <fullName evidence="8">Uncharacterized protein</fullName>
    </submittedName>
</protein>
<feature type="compositionally biased region" description="Basic and acidic residues" evidence="6">
    <location>
        <begin position="248"/>
        <end position="267"/>
    </location>
</feature>
<evidence type="ECO:0000256" key="4">
    <source>
        <dbReference type="ARBA" id="ARBA00022989"/>
    </source>
</evidence>
<proteinExistence type="inferred from homology"/>
<feature type="region of interest" description="Disordered" evidence="6">
    <location>
        <begin position="241"/>
        <end position="267"/>
    </location>
</feature>
<feature type="transmembrane region" description="Helical" evidence="7">
    <location>
        <begin position="12"/>
        <end position="35"/>
    </location>
</feature>
<dbReference type="PANTHER" id="PTHR30028:SF0">
    <property type="entry name" value="PROTEIN ALUMINUM SENSITIVE 3"/>
    <property type="match status" value="1"/>
</dbReference>
<accession>A0AAW1PZ31</accession>
<feature type="transmembrane region" description="Helical" evidence="7">
    <location>
        <begin position="55"/>
        <end position="77"/>
    </location>
</feature>
<dbReference type="Proteomes" id="UP001465755">
    <property type="component" value="Unassembled WGS sequence"/>
</dbReference>
<dbReference type="InterPro" id="IPR005226">
    <property type="entry name" value="UPF0014_fam"/>
</dbReference>